<comment type="caution">
    <text evidence="2">The sequence shown here is derived from an EMBL/GenBank/DDBJ whole genome shotgun (WGS) entry which is preliminary data.</text>
</comment>
<sequence>MEKIDSVGLESPLPCGYRQINPSFDQEADFYFHSNHWRMTFVPPESPEETEEESEVTSNQPVPESGSQGVQIPACGRISRGGN</sequence>
<dbReference type="Proteomes" id="UP000752171">
    <property type="component" value="Unassembled WGS sequence"/>
</dbReference>
<feature type="compositionally biased region" description="Acidic residues" evidence="1">
    <location>
        <begin position="46"/>
        <end position="55"/>
    </location>
</feature>
<dbReference type="EMBL" id="JAICCE010000007">
    <property type="protein sequence ID" value="KAG9274878.1"/>
    <property type="molecule type" value="Genomic_DNA"/>
</dbReference>
<feature type="region of interest" description="Disordered" evidence="1">
    <location>
        <begin position="41"/>
        <end position="83"/>
    </location>
</feature>
<accession>A0A8T2LRM3</accession>
<protein>
    <submittedName>
        <fullName evidence="2">Uncharacterized protein</fullName>
    </submittedName>
</protein>
<dbReference type="AlphaFoldDB" id="A0A8T2LRM3"/>
<evidence type="ECO:0000313" key="3">
    <source>
        <dbReference type="Proteomes" id="UP000752171"/>
    </source>
</evidence>
<evidence type="ECO:0000313" key="2">
    <source>
        <dbReference type="EMBL" id="KAG9274878.1"/>
    </source>
</evidence>
<organism evidence="2 3">
    <name type="scientific">Astyanax mexicanus</name>
    <name type="common">Blind cave fish</name>
    <name type="synonym">Astyanax fasciatus mexicanus</name>
    <dbReference type="NCBI Taxonomy" id="7994"/>
    <lineage>
        <taxon>Eukaryota</taxon>
        <taxon>Metazoa</taxon>
        <taxon>Chordata</taxon>
        <taxon>Craniata</taxon>
        <taxon>Vertebrata</taxon>
        <taxon>Euteleostomi</taxon>
        <taxon>Actinopterygii</taxon>
        <taxon>Neopterygii</taxon>
        <taxon>Teleostei</taxon>
        <taxon>Ostariophysi</taxon>
        <taxon>Characiformes</taxon>
        <taxon>Characoidei</taxon>
        <taxon>Acestrorhamphidae</taxon>
        <taxon>Acestrorhamphinae</taxon>
        <taxon>Astyanax</taxon>
    </lineage>
</organism>
<feature type="compositionally biased region" description="Polar residues" evidence="1">
    <location>
        <begin position="59"/>
        <end position="70"/>
    </location>
</feature>
<gene>
    <name evidence="2" type="ORF">AMEX_G9329</name>
</gene>
<name>A0A8T2LRM3_ASTMX</name>
<proteinExistence type="predicted"/>
<reference evidence="2 3" key="1">
    <citation type="submission" date="2021-07" db="EMBL/GenBank/DDBJ databases">
        <authorList>
            <person name="Imarazene B."/>
            <person name="Zahm M."/>
            <person name="Klopp C."/>
            <person name="Cabau C."/>
            <person name="Beille S."/>
            <person name="Jouanno E."/>
            <person name="Castinel A."/>
            <person name="Lluch J."/>
            <person name="Gil L."/>
            <person name="Kuchtly C."/>
            <person name="Lopez Roques C."/>
            <person name="Donnadieu C."/>
            <person name="Parrinello H."/>
            <person name="Journot L."/>
            <person name="Du K."/>
            <person name="Schartl M."/>
            <person name="Retaux S."/>
            <person name="Guiguen Y."/>
        </authorList>
    </citation>
    <scope>NUCLEOTIDE SEQUENCE [LARGE SCALE GENOMIC DNA]</scope>
    <source>
        <strain evidence="2">Pach_M1</strain>
        <tissue evidence="2">Testis</tissue>
    </source>
</reference>
<evidence type="ECO:0000256" key="1">
    <source>
        <dbReference type="SAM" id="MobiDB-lite"/>
    </source>
</evidence>